<evidence type="ECO:0000259" key="1">
    <source>
        <dbReference type="PROSITE" id="PS51186"/>
    </source>
</evidence>
<dbReference type="InterPro" id="IPR000182">
    <property type="entry name" value="GNAT_dom"/>
</dbReference>
<gene>
    <name evidence="2" type="ORF">CRI88_11225</name>
</gene>
<dbReference type="SUPFAM" id="SSF55729">
    <property type="entry name" value="Acyl-CoA N-acyltransferases (Nat)"/>
    <property type="match status" value="1"/>
</dbReference>
<feature type="domain" description="N-acetyltransferase" evidence="1">
    <location>
        <begin position="1"/>
        <end position="139"/>
    </location>
</feature>
<accession>A0A2I0UZ29</accession>
<dbReference type="Pfam" id="PF00583">
    <property type="entry name" value="Acetyltransf_1"/>
    <property type="match status" value="1"/>
</dbReference>
<proteinExistence type="predicted"/>
<dbReference type="CDD" id="cd04301">
    <property type="entry name" value="NAT_SF"/>
    <property type="match status" value="1"/>
</dbReference>
<dbReference type="AlphaFoldDB" id="A0A2I0UZ29"/>
<protein>
    <submittedName>
        <fullName evidence="2">N-acetyltransferase</fullName>
    </submittedName>
</protein>
<dbReference type="RefSeq" id="WP_058843178.1">
    <property type="nucleotide sequence ID" value="NZ_PDFK01000003.1"/>
</dbReference>
<name>A0A2I0UZ29_9BACI</name>
<dbReference type="InterPro" id="IPR016181">
    <property type="entry name" value="Acyl_CoA_acyltransferase"/>
</dbReference>
<dbReference type="Proteomes" id="UP000234956">
    <property type="component" value="Unassembled WGS sequence"/>
</dbReference>
<organism evidence="2">
    <name type="scientific">Lysinibacillus fusiformis</name>
    <dbReference type="NCBI Taxonomy" id="28031"/>
    <lineage>
        <taxon>Bacteria</taxon>
        <taxon>Bacillati</taxon>
        <taxon>Bacillota</taxon>
        <taxon>Bacilli</taxon>
        <taxon>Bacillales</taxon>
        <taxon>Bacillaceae</taxon>
        <taxon>Lysinibacillus</taxon>
    </lineage>
</organism>
<comment type="caution">
    <text evidence="2">The sequence shown here is derived from an EMBL/GenBank/DDBJ whole genome shotgun (WGS) entry which is preliminary data.</text>
</comment>
<evidence type="ECO:0000313" key="2">
    <source>
        <dbReference type="EMBL" id="PKU51286.1"/>
    </source>
</evidence>
<dbReference type="Gene3D" id="3.40.630.30">
    <property type="match status" value="1"/>
</dbReference>
<reference evidence="2" key="1">
    <citation type="submission" date="2017-10" db="EMBL/GenBank/DDBJ databases">
        <title>Draft genome of Lysinibacillus fusiformis strain Juneja, a laboratory-derived pathogen of Drosophila melanogaster.</title>
        <authorList>
            <person name="Smith B.R."/>
            <person name="Unckless R.L."/>
        </authorList>
    </citation>
    <scope>NUCLEOTIDE SEQUENCE [LARGE SCALE GENOMIC DNA]</scope>
    <source>
        <strain evidence="2">Juneja</strain>
    </source>
</reference>
<dbReference type="EMBL" id="PDFK01000003">
    <property type="protein sequence ID" value="PKU51286.1"/>
    <property type="molecule type" value="Genomic_DNA"/>
</dbReference>
<sequence>MTIMAIHQVPKQEVNQFFQEHWGSTEMVISSGIYNCSELDGFVFVNEQQAMIGLITYIIRERDCEIISLDSTVEGKGIGTALVKAVEQTAVEQNCASISLITTNDNLHALKFYQKRGYCLIEILRNAVEKARVYKPSIPLLGDDGIPIRDEIRLQKQLDFQ</sequence>
<dbReference type="PROSITE" id="PS51186">
    <property type="entry name" value="GNAT"/>
    <property type="match status" value="1"/>
</dbReference>
<keyword evidence="2" id="KW-0808">Transferase</keyword>
<dbReference type="GO" id="GO:0016747">
    <property type="term" value="F:acyltransferase activity, transferring groups other than amino-acyl groups"/>
    <property type="evidence" value="ECO:0007669"/>
    <property type="project" value="InterPro"/>
</dbReference>